<dbReference type="AlphaFoldDB" id="A0A1I8A811"/>
<keyword evidence="1" id="KW-0812">Transmembrane</keyword>
<sequence length="93" mass="10260">MKGAFHVCTDSDPHILWMLSTMLVILIACISIVCCAGCIYGSIVGLARYVRTRDLDVYSTSDPKVSVATSYTLNPNPSVKHFDSTYHCRKTTV</sequence>
<evidence type="ECO:0000256" key="1">
    <source>
        <dbReference type="SAM" id="Phobius"/>
    </source>
</evidence>
<dbReference type="PROSITE" id="PS51257">
    <property type="entry name" value="PROKAR_LIPOPROTEIN"/>
    <property type="match status" value="1"/>
</dbReference>
<evidence type="ECO:0000313" key="3">
    <source>
        <dbReference type="WBParaSite" id="L893_g33774.t1"/>
    </source>
</evidence>
<dbReference type="Proteomes" id="UP000095287">
    <property type="component" value="Unplaced"/>
</dbReference>
<keyword evidence="2" id="KW-1185">Reference proteome</keyword>
<feature type="transmembrane region" description="Helical" evidence="1">
    <location>
        <begin position="15"/>
        <end position="43"/>
    </location>
</feature>
<organism evidence="2 3">
    <name type="scientific">Steinernema glaseri</name>
    <dbReference type="NCBI Taxonomy" id="37863"/>
    <lineage>
        <taxon>Eukaryota</taxon>
        <taxon>Metazoa</taxon>
        <taxon>Ecdysozoa</taxon>
        <taxon>Nematoda</taxon>
        <taxon>Chromadorea</taxon>
        <taxon>Rhabditida</taxon>
        <taxon>Tylenchina</taxon>
        <taxon>Panagrolaimomorpha</taxon>
        <taxon>Strongyloidoidea</taxon>
        <taxon>Steinernematidae</taxon>
        <taxon>Steinernema</taxon>
    </lineage>
</organism>
<keyword evidence="1" id="KW-1133">Transmembrane helix</keyword>
<accession>A0A1I8A811</accession>
<name>A0A1I8A811_9BILA</name>
<keyword evidence="1" id="KW-0472">Membrane</keyword>
<dbReference type="WBParaSite" id="L893_g33774.t1">
    <property type="protein sequence ID" value="L893_g33774.t1"/>
    <property type="gene ID" value="L893_g33774"/>
</dbReference>
<protein>
    <submittedName>
        <fullName evidence="3">Secreted protein</fullName>
    </submittedName>
</protein>
<reference evidence="3" key="1">
    <citation type="submission" date="2016-11" db="UniProtKB">
        <authorList>
            <consortium name="WormBaseParasite"/>
        </authorList>
    </citation>
    <scope>IDENTIFICATION</scope>
</reference>
<evidence type="ECO:0000313" key="2">
    <source>
        <dbReference type="Proteomes" id="UP000095287"/>
    </source>
</evidence>
<proteinExistence type="predicted"/>